<dbReference type="Gene3D" id="1.10.10.1940">
    <property type="match status" value="1"/>
</dbReference>
<dbReference type="OrthoDB" id="5855340at2759"/>
<dbReference type="PANTHER" id="PTHR46219">
    <property type="entry name" value="PROTEIN CBG11138"/>
    <property type="match status" value="1"/>
</dbReference>
<evidence type="ECO:0000259" key="4">
    <source>
        <dbReference type="PROSITE" id="PS51670"/>
    </source>
</evidence>
<evidence type="ECO:0000256" key="2">
    <source>
        <dbReference type="ARBA" id="ARBA00023157"/>
    </source>
</evidence>
<dbReference type="PANTHER" id="PTHR46219:SF5">
    <property type="entry name" value="SHKT DOMAIN-CONTAINING PROTEIN"/>
    <property type="match status" value="1"/>
</dbReference>
<protein>
    <recommendedName>
        <fullName evidence="4">ShKT domain-containing protein</fullName>
    </recommendedName>
</protein>
<dbReference type="InterPro" id="IPR003582">
    <property type="entry name" value="ShKT_dom"/>
</dbReference>
<keyword evidence="2" id="KW-1015">Disulfide bond</keyword>
<dbReference type="SMART" id="SM00254">
    <property type="entry name" value="ShKT"/>
    <property type="match status" value="1"/>
</dbReference>
<keyword evidence="6" id="KW-1185">Reference proteome</keyword>
<evidence type="ECO:0000313" key="6">
    <source>
        <dbReference type="Proteomes" id="UP000270094"/>
    </source>
</evidence>
<proteinExistence type="predicted"/>
<dbReference type="AlphaFoldDB" id="A0A3P7JP48"/>
<accession>A0A3P7JP48</accession>
<dbReference type="Proteomes" id="UP000270094">
    <property type="component" value="Unassembled WGS sequence"/>
</dbReference>
<dbReference type="EMBL" id="UYYB01118605">
    <property type="protein sequence ID" value="VDM82643.1"/>
    <property type="molecule type" value="Genomic_DNA"/>
</dbReference>
<sequence>EIFIFSNVDIHKGCVDKVNPYTGVSDCPQRRHLCENPAYRQLMAEQCPLTCNKCTPNTGMPSGELVHISRKTISVVVISRMPRSCQPPNGFIGLSAEELILSKCRLPPGHERAMP</sequence>
<feature type="domain" description="ShKT" evidence="4">
    <location>
        <begin position="14"/>
        <end position="54"/>
    </location>
</feature>
<keyword evidence="1" id="KW-0732">Signal</keyword>
<comment type="caution">
    <text evidence="3">Lacks conserved residue(s) required for the propagation of feature annotation.</text>
</comment>
<gene>
    <name evidence="5" type="ORF">SVUK_LOCUS17641</name>
</gene>
<dbReference type="PROSITE" id="PS51670">
    <property type="entry name" value="SHKT"/>
    <property type="match status" value="1"/>
</dbReference>
<dbReference type="Pfam" id="PF01549">
    <property type="entry name" value="ShK"/>
    <property type="match status" value="1"/>
</dbReference>
<organism evidence="5 6">
    <name type="scientific">Strongylus vulgaris</name>
    <name type="common">Blood worm</name>
    <dbReference type="NCBI Taxonomy" id="40348"/>
    <lineage>
        <taxon>Eukaryota</taxon>
        <taxon>Metazoa</taxon>
        <taxon>Ecdysozoa</taxon>
        <taxon>Nematoda</taxon>
        <taxon>Chromadorea</taxon>
        <taxon>Rhabditida</taxon>
        <taxon>Rhabditina</taxon>
        <taxon>Rhabditomorpha</taxon>
        <taxon>Strongyloidea</taxon>
        <taxon>Strongylidae</taxon>
        <taxon>Strongylus</taxon>
    </lineage>
</organism>
<name>A0A3P7JP48_STRVU</name>
<dbReference type="FunFam" id="1.10.10.1940:FF:000002">
    <property type="entry name" value="PHAryngeal gland Toxin-related"/>
    <property type="match status" value="1"/>
</dbReference>
<evidence type="ECO:0000256" key="1">
    <source>
        <dbReference type="ARBA" id="ARBA00022729"/>
    </source>
</evidence>
<evidence type="ECO:0000256" key="3">
    <source>
        <dbReference type="PROSITE-ProRule" id="PRU01005"/>
    </source>
</evidence>
<feature type="non-terminal residue" evidence="5">
    <location>
        <position position="1"/>
    </location>
</feature>
<evidence type="ECO:0000313" key="5">
    <source>
        <dbReference type="EMBL" id="VDM82643.1"/>
    </source>
</evidence>
<reference evidence="5 6" key="1">
    <citation type="submission" date="2018-11" db="EMBL/GenBank/DDBJ databases">
        <authorList>
            <consortium name="Pathogen Informatics"/>
        </authorList>
    </citation>
    <scope>NUCLEOTIDE SEQUENCE [LARGE SCALE GENOMIC DNA]</scope>
</reference>